<dbReference type="AlphaFoldDB" id="A0A857JET7"/>
<dbReference type="KEGG" id="xyk:GT347_20045"/>
<reference evidence="2 3" key="1">
    <citation type="submission" date="2020-01" db="EMBL/GenBank/DDBJ databases">
        <title>Genome sequencing of strain KACC 21265.</title>
        <authorList>
            <person name="Heo J."/>
            <person name="Kim S.-J."/>
            <person name="Kim J.-S."/>
            <person name="Hong S.-B."/>
            <person name="Kwon S.-W."/>
        </authorList>
    </citation>
    <scope>NUCLEOTIDE SEQUENCE [LARGE SCALE GENOMIC DNA]</scope>
    <source>
        <strain evidence="2 3">KACC 21265</strain>
    </source>
</reference>
<name>A0A857JET7_9BURK</name>
<keyword evidence="3" id="KW-1185">Reference proteome</keyword>
<organism evidence="2 3">
    <name type="scientific">Xylophilus rhododendri</name>
    <dbReference type="NCBI Taxonomy" id="2697032"/>
    <lineage>
        <taxon>Bacteria</taxon>
        <taxon>Pseudomonadati</taxon>
        <taxon>Pseudomonadota</taxon>
        <taxon>Betaproteobacteria</taxon>
        <taxon>Burkholderiales</taxon>
        <taxon>Xylophilus</taxon>
    </lineage>
</organism>
<dbReference type="InterPro" id="IPR013762">
    <property type="entry name" value="Integrase-like_cat_sf"/>
</dbReference>
<dbReference type="Gene3D" id="1.10.443.10">
    <property type="entry name" value="Intergrase catalytic core"/>
    <property type="match status" value="1"/>
</dbReference>
<gene>
    <name evidence="2" type="ORF">GT347_20045</name>
</gene>
<dbReference type="InterPro" id="IPR011010">
    <property type="entry name" value="DNA_brk_join_enz"/>
</dbReference>
<proteinExistence type="predicted"/>
<evidence type="ECO:0000256" key="1">
    <source>
        <dbReference type="ARBA" id="ARBA00023172"/>
    </source>
</evidence>
<dbReference type="EMBL" id="CP047650">
    <property type="protein sequence ID" value="QHJ01640.1"/>
    <property type="molecule type" value="Genomic_DNA"/>
</dbReference>
<dbReference type="GO" id="GO:0015074">
    <property type="term" value="P:DNA integration"/>
    <property type="evidence" value="ECO:0007669"/>
    <property type="project" value="InterPro"/>
</dbReference>
<accession>A0A857JET7</accession>
<evidence type="ECO:0000313" key="3">
    <source>
        <dbReference type="Proteomes" id="UP000464787"/>
    </source>
</evidence>
<keyword evidence="1" id="KW-0233">DNA recombination</keyword>
<evidence type="ECO:0000313" key="2">
    <source>
        <dbReference type="EMBL" id="QHJ01640.1"/>
    </source>
</evidence>
<dbReference type="Proteomes" id="UP000464787">
    <property type="component" value="Chromosome"/>
</dbReference>
<protein>
    <submittedName>
        <fullName evidence="2">Integrase</fullName>
    </submittedName>
</protein>
<dbReference type="GO" id="GO:0003677">
    <property type="term" value="F:DNA binding"/>
    <property type="evidence" value="ECO:0007669"/>
    <property type="project" value="InterPro"/>
</dbReference>
<dbReference type="GO" id="GO:0006310">
    <property type="term" value="P:DNA recombination"/>
    <property type="evidence" value="ECO:0007669"/>
    <property type="project" value="UniProtKB-KW"/>
</dbReference>
<sequence length="247" mass="27932">MRPTFGPGTWDQVDVPLLKGYLRARSAKTQGNREMALLSLIWNWARGEGYTTLVWPAAGMERSGWKNKEKPRRMRVRDEIWNAIRYEGDQVLHDCMDLASATGMRLTDCITVLMPRTDILHLEASKTGKEAEWDLSLSATLPDLLARRRALGADHLMLLSTPDGRPVNLKMLRYRWDTARERAAVKASLADDGQSVAAIRALFLRDGRKRAAQKSGSLEEASDLLQHDDKRLTERHYGAVRKLKPVA</sequence>
<dbReference type="SUPFAM" id="SSF56349">
    <property type="entry name" value="DNA breaking-rejoining enzymes"/>
    <property type="match status" value="1"/>
</dbReference>